<reference evidence="1 2" key="1">
    <citation type="submission" date="2019-06" db="EMBL/GenBank/DDBJ databases">
        <title>Genome Sequence of the Brown Rot Fungal Pathogen Monilinia fructicola.</title>
        <authorList>
            <person name="De Miccolis Angelini R.M."/>
            <person name="Landi L."/>
            <person name="Abate D."/>
            <person name="Pollastro S."/>
            <person name="Romanazzi G."/>
            <person name="Faretra F."/>
        </authorList>
    </citation>
    <scope>NUCLEOTIDE SEQUENCE [LARGE SCALE GENOMIC DNA]</scope>
    <source>
        <strain evidence="1 2">Mfrc123</strain>
    </source>
</reference>
<dbReference type="Gene3D" id="3.40.30.10">
    <property type="entry name" value="Glutaredoxin"/>
    <property type="match status" value="1"/>
</dbReference>
<protein>
    <recommendedName>
        <fullName evidence="3">Glutaredoxin-like protein</fullName>
    </recommendedName>
</protein>
<sequence length="115" mass="13168">MSVKVRIACFEAQARQPGAVAIPEVALRINMLPTIRLLQACRITPFVYKEIAVMEEGQKHWKDLYEFDTPVIHVSREDAGEERPELAFKARKLMHRFTEEEVKAKIDEVEGKSSA</sequence>
<gene>
    <name evidence="1" type="ORF">EYC84_010082</name>
</gene>
<dbReference type="Proteomes" id="UP000322873">
    <property type="component" value="Unassembled WGS sequence"/>
</dbReference>
<dbReference type="EMBL" id="VICG01000011">
    <property type="protein sequence ID" value="KAA8566994.1"/>
    <property type="molecule type" value="Genomic_DNA"/>
</dbReference>
<evidence type="ECO:0008006" key="3">
    <source>
        <dbReference type="Google" id="ProtNLM"/>
    </source>
</evidence>
<dbReference type="AlphaFoldDB" id="A0A5M9JCB5"/>
<comment type="caution">
    <text evidence="1">The sequence shown here is derived from an EMBL/GenBank/DDBJ whole genome shotgun (WGS) entry which is preliminary data.</text>
</comment>
<evidence type="ECO:0000313" key="2">
    <source>
        <dbReference type="Proteomes" id="UP000322873"/>
    </source>
</evidence>
<proteinExistence type="predicted"/>
<organism evidence="1 2">
    <name type="scientific">Monilinia fructicola</name>
    <name type="common">Brown rot fungus</name>
    <name type="synonym">Ciboria fructicola</name>
    <dbReference type="NCBI Taxonomy" id="38448"/>
    <lineage>
        <taxon>Eukaryota</taxon>
        <taxon>Fungi</taxon>
        <taxon>Dikarya</taxon>
        <taxon>Ascomycota</taxon>
        <taxon>Pezizomycotina</taxon>
        <taxon>Leotiomycetes</taxon>
        <taxon>Helotiales</taxon>
        <taxon>Sclerotiniaceae</taxon>
        <taxon>Monilinia</taxon>
    </lineage>
</organism>
<keyword evidence="2" id="KW-1185">Reference proteome</keyword>
<accession>A0A5M9JCB5</accession>
<evidence type="ECO:0000313" key="1">
    <source>
        <dbReference type="EMBL" id="KAA8566994.1"/>
    </source>
</evidence>
<name>A0A5M9JCB5_MONFR</name>
<dbReference type="VEuPathDB" id="FungiDB:MFRU_007g01510"/>